<dbReference type="SUPFAM" id="SSF56784">
    <property type="entry name" value="HAD-like"/>
    <property type="match status" value="1"/>
</dbReference>
<dbReference type="InterPro" id="IPR036412">
    <property type="entry name" value="HAD-like_sf"/>
</dbReference>
<feature type="transmembrane region" description="Helical" evidence="17">
    <location>
        <begin position="1020"/>
        <end position="1041"/>
    </location>
</feature>
<dbReference type="SUPFAM" id="SSF81660">
    <property type="entry name" value="Metal cation-transporting ATPase, ATP-binding domain N"/>
    <property type="match status" value="1"/>
</dbReference>
<keyword evidence="3" id="KW-0926">Vacuole</keyword>
<dbReference type="FunFam" id="2.70.150.10:FF:000028">
    <property type="entry name" value="Calcium-transporting ATPase"/>
    <property type="match status" value="1"/>
</dbReference>
<dbReference type="PRINTS" id="PR00119">
    <property type="entry name" value="CATATPASE"/>
</dbReference>
<dbReference type="GO" id="GO:0016887">
    <property type="term" value="F:ATP hydrolysis activity"/>
    <property type="evidence" value="ECO:0007669"/>
    <property type="project" value="InterPro"/>
</dbReference>
<dbReference type="Pfam" id="PF00689">
    <property type="entry name" value="Cation_ATPase_C"/>
    <property type="match status" value="1"/>
</dbReference>
<dbReference type="SFLD" id="SFLDG00002">
    <property type="entry name" value="C1.7:_P-type_atpase_like"/>
    <property type="match status" value="1"/>
</dbReference>
<dbReference type="Pfam" id="PF00122">
    <property type="entry name" value="E1-E2_ATPase"/>
    <property type="match status" value="1"/>
</dbReference>
<dbReference type="NCBIfam" id="TIGR01517">
    <property type="entry name" value="ATPase-IIB_Ca"/>
    <property type="match status" value="1"/>
</dbReference>
<evidence type="ECO:0000256" key="5">
    <source>
        <dbReference type="ARBA" id="ARBA00022692"/>
    </source>
</evidence>
<dbReference type="InterPro" id="IPR006408">
    <property type="entry name" value="P-type_ATPase_IIB"/>
</dbReference>
<keyword evidence="12 17" id="KW-1133">Transmembrane helix</keyword>
<keyword evidence="21" id="KW-1185">Reference proteome</keyword>
<evidence type="ECO:0000259" key="19">
    <source>
        <dbReference type="SMART" id="SM00831"/>
    </source>
</evidence>
<feature type="region of interest" description="Disordered" evidence="18">
    <location>
        <begin position="1"/>
        <end position="48"/>
    </location>
</feature>
<dbReference type="InterPro" id="IPR059000">
    <property type="entry name" value="ATPase_P-type_domA"/>
</dbReference>
<dbReference type="SUPFAM" id="SSF81665">
    <property type="entry name" value="Calcium ATPase, transmembrane domain M"/>
    <property type="match status" value="1"/>
</dbReference>
<dbReference type="AlphaFoldDB" id="A0A6A7C2J8"/>
<evidence type="ECO:0000256" key="4">
    <source>
        <dbReference type="ARBA" id="ARBA00022568"/>
    </source>
</evidence>
<evidence type="ECO:0000256" key="12">
    <source>
        <dbReference type="ARBA" id="ARBA00022989"/>
    </source>
</evidence>
<feature type="transmembrane region" description="Helical" evidence="17">
    <location>
        <begin position="838"/>
        <end position="859"/>
    </location>
</feature>
<dbReference type="InterPro" id="IPR001757">
    <property type="entry name" value="P_typ_ATPase"/>
</dbReference>
<dbReference type="InterPro" id="IPR023214">
    <property type="entry name" value="HAD_sf"/>
</dbReference>
<evidence type="ECO:0000256" key="18">
    <source>
        <dbReference type="SAM" id="MobiDB-lite"/>
    </source>
</evidence>
<evidence type="ECO:0000256" key="8">
    <source>
        <dbReference type="ARBA" id="ARBA00022837"/>
    </source>
</evidence>
<keyword evidence="10" id="KW-0460">Magnesium</keyword>
<dbReference type="PRINTS" id="PR00121">
    <property type="entry name" value="NAKATPASE"/>
</dbReference>
<comment type="catalytic activity">
    <reaction evidence="15 17">
        <text>Ca(2+)(in) + ATP + H2O = Ca(2+)(out) + ADP + phosphate + H(+)</text>
        <dbReference type="Rhea" id="RHEA:18105"/>
        <dbReference type="ChEBI" id="CHEBI:15377"/>
        <dbReference type="ChEBI" id="CHEBI:15378"/>
        <dbReference type="ChEBI" id="CHEBI:29108"/>
        <dbReference type="ChEBI" id="CHEBI:30616"/>
        <dbReference type="ChEBI" id="CHEBI:43474"/>
        <dbReference type="ChEBI" id="CHEBI:456216"/>
        <dbReference type="EC" id="7.2.2.10"/>
    </reaction>
</comment>
<feature type="transmembrane region" description="Helical" evidence="17">
    <location>
        <begin position="987"/>
        <end position="1008"/>
    </location>
</feature>
<dbReference type="Gene3D" id="2.70.150.10">
    <property type="entry name" value="Calcium-transporting ATPase, cytoplasmic transduction domain A"/>
    <property type="match status" value="1"/>
</dbReference>
<keyword evidence="5 17" id="KW-0812">Transmembrane</keyword>
<comment type="function">
    <text evidence="16">This magnesium-dependent enzyme catalyzes the hydrolysis of ATP coupled with the transport of calcium. Transports the calcium to the vacuole and participates in the control of the cytosolic free calcium.</text>
</comment>
<dbReference type="InterPro" id="IPR008250">
    <property type="entry name" value="ATPase_P-typ_transduc_dom_A_sf"/>
</dbReference>
<evidence type="ECO:0000256" key="2">
    <source>
        <dbReference type="ARBA" id="ARBA00022448"/>
    </source>
</evidence>
<dbReference type="PANTHER" id="PTHR24093:SF369">
    <property type="entry name" value="CALCIUM-TRANSPORTING ATPASE"/>
    <property type="match status" value="1"/>
</dbReference>
<dbReference type="GO" id="GO:0005774">
    <property type="term" value="C:vacuolar membrane"/>
    <property type="evidence" value="ECO:0007669"/>
    <property type="project" value="UniProtKB-SubCell"/>
</dbReference>
<dbReference type="PROSITE" id="PS00154">
    <property type="entry name" value="ATPASE_E1_E2"/>
    <property type="match status" value="1"/>
</dbReference>
<keyword evidence="4 17" id="KW-0109">Calcium transport</keyword>
<dbReference type="InterPro" id="IPR018303">
    <property type="entry name" value="ATPase_P-typ_P_site"/>
</dbReference>
<feature type="transmembrane region" description="Helical" evidence="17">
    <location>
        <begin position="406"/>
        <end position="433"/>
    </location>
</feature>
<comment type="subcellular location">
    <subcellularLocation>
        <location evidence="17">Membrane</location>
        <topology evidence="17">Multi-pass membrane protein</topology>
    </subcellularLocation>
    <subcellularLocation>
        <location evidence="1">Vacuole membrane</location>
        <topology evidence="1">Multi-pass membrane protein</topology>
    </subcellularLocation>
</comment>
<feature type="transmembrane region" description="Helical" evidence="17">
    <location>
        <begin position="949"/>
        <end position="967"/>
    </location>
</feature>
<dbReference type="FunFam" id="3.40.50.1000:FF:000018">
    <property type="entry name" value="Calcium-transporting ATPase"/>
    <property type="match status" value="1"/>
</dbReference>
<dbReference type="EC" id="7.2.2.10" evidence="17"/>
<keyword evidence="7 17" id="KW-0547">Nucleotide-binding</keyword>
<dbReference type="Gene3D" id="1.20.1110.10">
    <property type="entry name" value="Calcium-transporting ATPase, transmembrane domain"/>
    <property type="match status" value="1"/>
</dbReference>
<feature type="domain" description="Cation-transporting P-type ATPase N-terminal" evidence="19">
    <location>
        <begin position="69"/>
        <end position="182"/>
    </location>
</feature>
<proteinExistence type="inferred from homology"/>
<dbReference type="GO" id="GO:0006874">
    <property type="term" value="P:intracellular calcium ion homeostasis"/>
    <property type="evidence" value="ECO:0007669"/>
    <property type="project" value="TreeGrafter"/>
</dbReference>
<keyword evidence="9 17" id="KW-0067">ATP-binding</keyword>
<dbReference type="Pfam" id="PF00690">
    <property type="entry name" value="Cation_ATPase_N"/>
    <property type="match status" value="1"/>
</dbReference>
<dbReference type="SFLD" id="SFLDS00003">
    <property type="entry name" value="Haloacid_Dehalogenase"/>
    <property type="match status" value="1"/>
</dbReference>
<dbReference type="Pfam" id="PF13246">
    <property type="entry name" value="Cation_ATPase"/>
    <property type="match status" value="1"/>
</dbReference>
<evidence type="ECO:0000256" key="6">
    <source>
        <dbReference type="ARBA" id="ARBA00022723"/>
    </source>
</evidence>
<feature type="compositionally biased region" description="Basic and acidic residues" evidence="18">
    <location>
        <begin position="35"/>
        <end position="46"/>
    </location>
</feature>
<keyword evidence="6" id="KW-0479">Metal-binding</keyword>
<comment type="function">
    <text evidence="17">Catalyzes the hydrolysis of ATP coupled with the transport of calcium.</text>
</comment>
<dbReference type="Pfam" id="PF08282">
    <property type="entry name" value="Hydrolase_3"/>
    <property type="match status" value="1"/>
</dbReference>
<organism evidence="20 21">
    <name type="scientific">Piedraia hortae CBS 480.64</name>
    <dbReference type="NCBI Taxonomy" id="1314780"/>
    <lineage>
        <taxon>Eukaryota</taxon>
        <taxon>Fungi</taxon>
        <taxon>Dikarya</taxon>
        <taxon>Ascomycota</taxon>
        <taxon>Pezizomycotina</taxon>
        <taxon>Dothideomycetes</taxon>
        <taxon>Dothideomycetidae</taxon>
        <taxon>Capnodiales</taxon>
        <taxon>Piedraiaceae</taxon>
        <taxon>Piedraia</taxon>
    </lineage>
</organism>
<dbReference type="PANTHER" id="PTHR24093">
    <property type="entry name" value="CATION TRANSPORTING ATPASE"/>
    <property type="match status" value="1"/>
</dbReference>
<dbReference type="InterPro" id="IPR044492">
    <property type="entry name" value="P_typ_ATPase_HD_dom"/>
</dbReference>
<protein>
    <recommendedName>
        <fullName evidence="17">Calcium-transporting ATPase</fullName>
        <ecNumber evidence="17">7.2.2.10</ecNumber>
    </recommendedName>
</protein>
<evidence type="ECO:0000313" key="20">
    <source>
        <dbReference type="EMBL" id="KAF2861165.1"/>
    </source>
</evidence>
<feature type="compositionally biased region" description="Polar residues" evidence="18">
    <location>
        <begin position="10"/>
        <end position="30"/>
    </location>
</feature>
<dbReference type="CDD" id="cd02081">
    <property type="entry name" value="P-type_ATPase_Ca_PMCA-like"/>
    <property type="match status" value="1"/>
</dbReference>
<dbReference type="SUPFAM" id="SSF81653">
    <property type="entry name" value="Calcium ATPase, transduction domain A"/>
    <property type="match status" value="1"/>
</dbReference>
<feature type="transmembrane region" description="Helical" evidence="17">
    <location>
        <begin position="195"/>
        <end position="213"/>
    </location>
</feature>
<evidence type="ECO:0000256" key="16">
    <source>
        <dbReference type="ARBA" id="ARBA00059328"/>
    </source>
</evidence>
<evidence type="ECO:0000256" key="15">
    <source>
        <dbReference type="ARBA" id="ARBA00048694"/>
    </source>
</evidence>
<evidence type="ECO:0000256" key="14">
    <source>
        <dbReference type="ARBA" id="ARBA00023136"/>
    </source>
</evidence>
<dbReference type="InterPro" id="IPR006068">
    <property type="entry name" value="ATPase_P-typ_cation-transptr_C"/>
</dbReference>
<accession>A0A6A7C2J8</accession>
<name>A0A6A7C2J8_9PEZI</name>
<comment type="similarity">
    <text evidence="17">Belongs to the cation transport ATPase (P-type) (TC 3.A.3) family.</text>
</comment>
<keyword evidence="13 17" id="KW-0406">Ion transport</keyword>
<feature type="transmembrane region" description="Helical" evidence="17">
    <location>
        <begin position="865"/>
        <end position="887"/>
    </location>
</feature>
<evidence type="ECO:0000256" key="13">
    <source>
        <dbReference type="ARBA" id="ARBA00023065"/>
    </source>
</evidence>
<dbReference type="GO" id="GO:0005388">
    <property type="term" value="F:P-type calcium transporter activity"/>
    <property type="evidence" value="ECO:0007669"/>
    <property type="project" value="UniProtKB-EC"/>
</dbReference>
<evidence type="ECO:0000313" key="21">
    <source>
        <dbReference type="Proteomes" id="UP000799421"/>
    </source>
</evidence>
<evidence type="ECO:0000256" key="10">
    <source>
        <dbReference type="ARBA" id="ARBA00022842"/>
    </source>
</evidence>
<dbReference type="GO" id="GO:0005886">
    <property type="term" value="C:plasma membrane"/>
    <property type="evidence" value="ECO:0007669"/>
    <property type="project" value="TreeGrafter"/>
</dbReference>
<keyword evidence="8 17" id="KW-0106">Calcium</keyword>
<feature type="transmembrane region" description="Helical" evidence="17">
    <location>
        <begin position="166"/>
        <end position="183"/>
    </location>
</feature>
<evidence type="ECO:0000256" key="11">
    <source>
        <dbReference type="ARBA" id="ARBA00022967"/>
    </source>
</evidence>
<sequence length="1080" mass="117486">MPSLHPPPDTASSSSTEPANSKPSLDTTAYLSDPLKPDPGTEHEFTHNGPFAFATGHLSKLLNPKNLQAFHALGGLSGLENGLRTDRNKGLDSHETQLDGKVTFREATNVKPSRAPAAIDPPITTTSATADGSFSDRISVYGTNAMPQKPAKSLFKLMWLAYNDKVIIILTAAAVVALALGLYQRFATEEKNEWIEGVAIIAAIIVVVLVSAVNDWQKERQFAELNRKKDDRLVKVIRSSTTQEIHVENLLVGDVLIVEPGSVLPADGIFIAGHGVKCDESSATGESDVLKKTGGDEVFNAMEAGKPLKKLDPFMISGGKVTEGYGRMLVTATGTNSTMGKTMLSLQGDDDPTPLQVKLNHLAGNIAWFGSAAAAFLFIVLVIKFAASLKDNHDNVQKKVQKFMNIFIVAITIIVVAVPEGLPLAVTLSLAYATKRMLKDNNLVRVLRSCETMGNATSVCSDKTGTLTQNVMTLVAGCVGLNGRFIVQGHADLEGKPITEVVESLNPDVKTLWKDSIALNSTAFEQDNAFVGSKTETALLDFARAYLDMNAVAGERDSVEFLQIIPFDSDRKCMGVVVKSGARYQLLVKGASELMLGYCTMMIRDGSQAINPTQMTPKDKQSLQSLIDTYADKSLRTIACIYRDFESWPPADVRRQQDDPSQAVFTDICKYMTFLSLSAIQDPLRPGVPEAVEDCRTAGVKVRMVTGDNMHTATAIARDCGIYTDGGIVMEGSKFRQLTPAKQRSILPALQVLARSSPEDKRVLVNRLKETGETVAATGDGTNDAPALKAADVGFAMNISGTEVAKEASDIVLMDDNFSSIVNALMWGRAVNDSVKKFLQFQLTVNIVAVLLAFISAVTNPNQESVLTAVQLLWVNLIMDTMAALALATDPPTRAVLHRPPERKSASLITVTMWKMILLQAAYQLTVTLILYFAGSKILGLTGKKGPRLLQTLVFNSFVWMQVFNVLNNRRLDNRLNIFEGAGRNWLFLAIMLLMVAGQVMILFLANWSVFQVETQTPLLWGVALGLGVSTLFVAVLIRAVPDRWVAGIVRVIRRKVRKVRAAMERGLVWLSRAVGPKEE</sequence>
<feature type="transmembrane region" description="Helical" evidence="17">
    <location>
        <begin position="366"/>
        <end position="386"/>
    </location>
</feature>
<gene>
    <name evidence="20" type="ORF">K470DRAFT_257080</name>
</gene>
<dbReference type="OrthoDB" id="3352408at2759"/>
<feature type="transmembrane region" description="Helical" evidence="17">
    <location>
        <begin position="908"/>
        <end position="934"/>
    </location>
</feature>
<dbReference type="EMBL" id="MU005974">
    <property type="protein sequence ID" value="KAF2861165.1"/>
    <property type="molecule type" value="Genomic_DNA"/>
</dbReference>
<dbReference type="InterPro" id="IPR023299">
    <property type="entry name" value="ATPase_P-typ_cyto_dom_N"/>
</dbReference>
<dbReference type="InterPro" id="IPR023298">
    <property type="entry name" value="ATPase_P-typ_TM_dom_sf"/>
</dbReference>
<dbReference type="GO" id="GO:0005524">
    <property type="term" value="F:ATP binding"/>
    <property type="evidence" value="ECO:0007669"/>
    <property type="project" value="UniProtKB-KW"/>
</dbReference>
<dbReference type="Gene3D" id="3.40.50.1000">
    <property type="entry name" value="HAD superfamily/HAD-like"/>
    <property type="match status" value="1"/>
</dbReference>
<reference evidence="20" key="1">
    <citation type="journal article" date="2020" name="Stud. Mycol.">
        <title>101 Dothideomycetes genomes: a test case for predicting lifestyles and emergence of pathogens.</title>
        <authorList>
            <person name="Haridas S."/>
            <person name="Albert R."/>
            <person name="Binder M."/>
            <person name="Bloem J."/>
            <person name="Labutti K."/>
            <person name="Salamov A."/>
            <person name="Andreopoulos B."/>
            <person name="Baker S."/>
            <person name="Barry K."/>
            <person name="Bills G."/>
            <person name="Bluhm B."/>
            <person name="Cannon C."/>
            <person name="Castanera R."/>
            <person name="Culley D."/>
            <person name="Daum C."/>
            <person name="Ezra D."/>
            <person name="Gonzalez J."/>
            <person name="Henrissat B."/>
            <person name="Kuo A."/>
            <person name="Liang C."/>
            <person name="Lipzen A."/>
            <person name="Lutzoni F."/>
            <person name="Magnuson J."/>
            <person name="Mondo S."/>
            <person name="Nolan M."/>
            <person name="Ohm R."/>
            <person name="Pangilinan J."/>
            <person name="Park H.-J."/>
            <person name="Ramirez L."/>
            <person name="Alfaro M."/>
            <person name="Sun H."/>
            <person name="Tritt A."/>
            <person name="Yoshinaga Y."/>
            <person name="Zwiers L.-H."/>
            <person name="Turgeon B."/>
            <person name="Goodwin S."/>
            <person name="Spatafora J."/>
            <person name="Crous P."/>
            <person name="Grigoriev I."/>
        </authorList>
    </citation>
    <scope>NUCLEOTIDE SEQUENCE</scope>
    <source>
        <strain evidence="20">CBS 480.64</strain>
    </source>
</reference>
<dbReference type="NCBIfam" id="TIGR01494">
    <property type="entry name" value="ATPase_P-type"/>
    <property type="match status" value="2"/>
</dbReference>
<dbReference type="Gene3D" id="3.40.1110.10">
    <property type="entry name" value="Calcium-transporting ATPase, cytoplasmic domain N"/>
    <property type="match status" value="1"/>
</dbReference>
<dbReference type="SFLD" id="SFLDF00027">
    <property type="entry name" value="p-type_atpase"/>
    <property type="match status" value="1"/>
</dbReference>
<dbReference type="SMART" id="SM00831">
    <property type="entry name" value="Cation_ATPase_N"/>
    <property type="match status" value="1"/>
</dbReference>
<evidence type="ECO:0000256" key="17">
    <source>
        <dbReference type="RuleBase" id="RU361146"/>
    </source>
</evidence>
<keyword evidence="14 17" id="KW-0472">Membrane</keyword>
<evidence type="ECO:0000256" key="1">
    <source>
        <dbReference type="ARBA" id="ARBA00004128"/>
    </source>
</evidence>
<evidence type="ECO:0000256" key="3">
    <source>
        <dbReference type="ARBA" id="ARBA00022554"/>
    </source>
</evidence>
<evidence type="ECO:0000256" key="9">
    <source>
        <dbReference type="ARBA" id="ARBA00022840"/>
    </source>
</evidence>
<keyword evidence="11" id="KW-1278">Translocase</keyword>
<evidence type="ECO:0000256" key="7">
    <source>
        <dbReference type="ARBA" id="ARBA00022741"/>
    </source>
</evidence>
<keyword evidence="2 17" id="KW-0813">Transport</keyword>
<dbReference type="Proteomes" id="UP000799421">
    <property type="component" value="Unassembled WGS sequence"/>
</dbReference>
<dbReference type="GO" id="GO:0046872">
    <property type="term" value="F:metal ion binding"/>
    <property type="evidence" value="ECO:0007669"/>
    <property type="project" value="UniProtKB-KW"/>
</dbReference>
<dbReference type="InterPro" id="IPR004014">
    <property type="entry name" value="ATPase_P-typ_cation-transptr_N"/>
</dbReference>